<dbReference type="EMBL" id="JAFHKK010000022">
    <property type="protein sequence ID" value="MBN2965024.1"/>
    <property type="molecule type" value="Genomic_DNA"/>
</dbReference>
<evidence type="ECO:0000256" key="5">
    <source>
        <dbReference type="ARBA" id="ARBA00022777"/>
    </source>
</evidence>
<accession>A0ABS2WTP0</accession>
<dbReference type="InterPro" id="IPR050351">
    <property type="entry name" value="BphY/WalK/GraS-like"/>
</dbReference>
<keyword evidence="3" id="KW-0597">Phosphoprotein</keyword>
<feature type="domain" description="Histidine kinase" evidence="8">
    <location>
        <begin position="257"/>
        <end position="473"/>
    </location>
</feature>
<keyword evidence="6" id="KW-0902">Two-component regulatory system</keyword>
<name>A0ABS2WTP0_9BACT</name>
<feature type="transmembrane region" description="Helical" evidence="7">
    <location>
        <begin position="137"/>
        <end position="155"/>
    </location>
</feature>
<dbReference type="SMART" id="SM00387">
    <property type="entry name" value="HATPase_c"/>
    <property type="match status" value="1"/>
</dbReference>
<proteinExistence type="predicted"/>
<keyword evidence="7" id="KW-0812">Transmembrane</keyword>
<dbReference type="InterPro" id="IPR005467">
    <property type="entry name" value="His_kinase_dom"/>
</dbReference>
<dbReference type="CDD" id="cd00075">
    <property type="entry name" value="HATPase"/>
    <property type="match status" value="1"/>
</dbReference>
<comment type="caution">
    <text evidence="9">The sequence shown here is derived from an EMBL/GenBank/DDBJ whole genome shotgun (WGS) entry which is preliminary data.</text>
</comment>
<dbReference type="PANTHER" id="PTHR45453:SF1">
    <property type="entry name" value="PHOSPHATE REGULON SENSOR PROTEIN PHOR"/>
    <property type="match status" value="1"/>
</dbReference>
<evidence type="ECO:0000313" key="9">
    <source>
        <dbReference type="EMBL" id="MBN2965024.1"/>
    </source>
</evidence>
<dbReference type="InterPro" id="IPR036890">
    <property type="entry name" value="HATPase_C_sf"/>
</dbReference>
<dbReference type="CDD" id="cd00082">
    <property type="entry name" value="HisKA"/>
    <property type="match status" value="1"/>
</dbReference>
<dbReference type="SUPFAM" id="SSF55874">
    <property type="entry name" value="ATPase domain of HSP90 chaperone/DNA topoisomerase II/histidine kinase"/>
    <property type="match status" value="1"/>
</dbReference>
<keyword evidence="4" id="KW-0808">Transferase</keyword>
<feature type="transmembrane region" description="Helical" evidence="7">
    <location>
        <begin position="101"/>
        <end position="125"/>
    </location>
</feature>
<dbReference type="PROSITE" id="PS50109">
    <property type="entry name" value="HIS_KIN"/>
    <property type="match status" value="1"/>
</dbReference>
<dbReference type="Gene3D" id="3.30.565.10">
    <property type="entry name" value="Histidine kinase-like ATPase, C-terminal domain"/>
    <property type="match status" value="1"/>
</dbReference>
<evidence type="ECO:0000256" key="6">
    <source>
        <dbReference type="ARBA" id="ARBA00023012"/>
    </source>
</evidence>
<dbReference type="EC" id="2.7.13.3" evidence="2"/>
<dbReference type="PANTHER" id="PTHR45453">
    <property type="entry name" value="PHOSPHATE REGULON SENSOR PROTEIN PHOR"/>
    <property type="match status" value="1"/>
</dbReference>
<dbReference type="SUPFAM" id="SSF47384">
    <property type="entry name" value="Homodimeric domain of signal transducing histidine kinase"/>
    <property type="match status" value="1"/>
</dbReference>
<dbReference type="Pfam" id="PF00512">
    <property type="entry name" value="HisKA"/>
    <property type="match status" value="1"/>
</dbReference>
<dbReference type="PRINTS" id="PR00344">
    <property type="entry name" value="BCTRLSENSOR"/>
</dbReference>
<evidence type="ECO:0000259" key="8">
    <source>
        <dbReference type="PROSITE" id="PS50109"/>
    </source>
</evidence>
<feature type="transmembrane region" description="Helical" evidence="7">
    <location>
        <begin position="216"/>
        <end position="236"/>
    </location>
</feature>
<dbReference type="Proteomes" id="UP000703590">
    <property type="component" value="Unassembled WGS sequence"/>
</dbReference>
<feature type="transmembrane region" description="Helical" evidence="7">
    <location>
        <begin position="176"/>
        <end position="196"/>
    </location>
</feature>
<protein>
    <recommendedName>
        <fullName evidence="2">histidine kinase</fullName>
        <ecNumber evidence="2">2.7.13.3</ecNumber>
    </recommendedName>
</protein>
<dbReference type="RefSeq" id="WP_205459571.1">
    <property type="nucleotide sequence ID" value="NZ_JAFHKK010000022.1"/>
</dbReference>
<reference evidence="10" key="1">
    <citation type="submission" date="2021-02" db="EMBL/GenBank/DDBJ databases">
        <title>Sulfurospirillum tamanensis sp. nov.</title>
        <authorList>
            <person name="Merkel A.Y."/>
        </authorList>
    </citation>
    <scope>NUCLEOTIDE SEQUENCE [LARGE SCALE GENOMIC DNA]</scope>
    <source>
        <strain evidence="10">T05b</strain>
    </source>
</reference>
<comment type="catalytic activity">
    <reaction evidence="1">
        <text>ATP + protein L-histidine = ADP + protein N-phospho-L-histidine.</text>
        <dbReference type="EC" id="2.7.13.3"/>
    </reaction>
</comment>
<dbReference type="Pfam" id="PF02518">
    <property type="entry name" value="HATPase_c"/>
    <property type="match status" value="1"/>
</dbReference>
<keyword evidence="10" id="KW-1185">Reference proteome</keyword>
<dbReference type="InterPro" id="IPR036097">
    <property type="entry name" value="HisK_dim/P_sf"/>
</dbReference>
<dbReference type="SMART" id="SM00388">
    <property type="entry name" value="HisKA"/>
    <property type="match status" value="1"/>
</dbReference>
<dbReference type="InterPro" id="IPR003594">
    <property type="entry name" value="HATPase_dom"/>
</dbReference>
<dbReference type="InterPro" id="IPR003661">
    <property type="entry name" value="HisK_dim/P_dom"/>
</dbReference>
<keyword evidence="7" id="KW-1133">Transmembrane helix</keyword>
<evidence type="ECO:0000256" key="4">
    <source>
        <dbReference type="ARBA" id="ARBA00022679"/>
    </source>
</evidence>
<evidence type="ECO:0000256" key="7">
    <source>
        <dbReference type="SAM" id="Phobius"/>
    </source>
</evidence>
<dbReference type="Gene3D" id="1.10.287.130">
    <property type="match status" value="1"/>
</dbReference>
<reference evidence="9 10" key="3">
    <citation type="submission" date="2021-02" db="EMBL/GenBank/DDBJ databases">
        <authorList>
            <person name="Merkel A.Y."/>
        </authorList>
    </citation>
    <scope>NUCLEOTIDE SEQUENCE [LARGE SCALE GENOMIC DNA]</scope>
    <source>
        <strain evidence="9 10">T05b</strain>
    </source>
</reference>
<feature type="transmembrane region" description="Helical" evidence="7">
    <location>
        <begin position="6"/>
        <end position="23"/>
    </location>
</feature>
<feature type="transmembrane region" description="Helical" evidence="7">
    <location>
        <begin position="63"/>
        <end position="80"/>
    </location>
</feature>
<reference evidence="9 10" key="2">
    <citation type="submission" date="2021-02" db="EMBL/GenBank/DDBJ databases">
        <title>Sulfurospirillum tamanensis sp. nov.</title>
        <authorList>
            <person name="Frolova A."/>
            <person name="Merkel A."/>
            <person name="Slobodkin A."/>
        </authorList>
    </citation>
    <scope>NUCLEOTIDE SEQUENCE [LARGE SCALE GENOMIC DNA]</scope>
    <source>
        <strain evidence="9 10">T05b</strain>
    </source>
</reference>
<keyword evidence="7" id="KW-0472">Membrane</keyword>
<evidence type="ECO:0000313" key="10">
    <source>
        <dbReference type="Proteomes" id="UP000703590"/>
    </source>
</evidence>
<keyword evidence="5 9" id="KW-0418">Kinase</keyword>
<gene>
    <name evidence="9" type="ORF">JWV37_09550</name>
</gene>
<organism evidence="9 10">
    <name type="scientific">Sulfurospirillum tamanense</name>
    <dbReference type="NCBI Taxonomy" id="2813362"/>
    <lineage>
        <taxon>Bacteria</taxon>
        <taxon>Pseudomonadati</taxon>
        <taxon>Campylobacterota</taxon>
        <taxon>Epsilonproteobacteria</taxon>
        <taxon>Campylobacterales</taxon>
        <taxon>Sulfurospirillaceae</taxon>
        <taxon>Sulfurospirillum</taxon>
    </lineage>
</organism>
<feature type="transmembrane region" description="Helical" evidence="7">
    <location>
        <begin position="35"/>
        <end position="57"/>
    </location>
</feature>
<dbReference type="InterPro" id="IPR004358">
    <property type="entry name" value="Sig_transdc_His_kin-like_C"/>
</dbReference>
<evidence type="ECO:0000256" key="3">
    <source>
        <dbReference type="ARBA" id="ARBA00022553"/>
    </source>
</evidence>
<sequence>MEIILFIYGLAFFVLGILAFFVKTKQSQIFFAKKIWLLGAFGISHALVEWVFLYSYVKPQLHDVLIAFKSFFLVISYFFLFEFSRFIIRESFKHKQHPLHFLFYLYDSRIIYPISITNFFILVMLDPSYDGIISAVRYTYGFFGSLFLGIGLYFYGESLKKTPYAEKLKLYFKIPGVAFIFYAFIAIIAVYPTNYFPGNTFNAAWFLETFGFPVQFFRAFCAIIITACSVKALQIFNEEVDLKLTHSLSQIKRFSSDVSHELKTPLTSIKGELEIALKKNRTAQEYQNTLSSALEGVNTLQSIVKNLLMLAYMEKKSLAKHFTRNQADDIVLKCIEELWPVASKKQIDLHVNDLENTPVLCDELLLQQVFFNLIENAIKYSPKDTTITLSLTRTPTHAKLVVSDNGPGVSEDKIAHLFDRFYRCDEARSRNVQGYGLGLSIAKQIILAHTGTITAHNHATSGLVVVVTLPLATNKN</sequence>
<evidence type="ECO:0000256" key="1">
    <source>
        <dbReference type="ARBA" id="ARBA00000085"/>
    </source>
</evidence>
<evidence type="ECO:0000256" key="2">
    <source>
        <dbReference type="ARBA" id="ARBA00012438"/>
    </source>
</evidence>
<dbReference type="GO" id="GO:0016301">
    <property type="term" value="F:kinase activity"/>
    <property type="evidence" value="ECO:0007669"/>
    <property type="project" value="UniProtKB-KW"/>
</dbReference>